<reference evidence="5" key="1">
    <citation type="journal article" date="2018" name="Nat. Microbiol.">
        <title>Leveraging single-cell genomics to expand the fungal tree of life.</title>
        <authorList>
            <person name="Ahrendt S.R."/>
            <person name="Quandt C.A."/>
            <person name="Ciobanu D."/>
            <person name="Clum A."/>
            <person name="Salamov A."/>
            <person name="Andreopoulos B."/>
            <person name="Cheng J.F."/>
            <person name="Woyke T."/>
            <person name="Pelin A."/>
            <person name="Henrissat B."/>
            <person name="Reynolds N.K."/>
            <person name="Benny G.L."/>
            <person name="Smith M.E."/>
            <person name="James T.Y."/>
            <person name="Grigoriev I.V."/>
        </authorList>
    </citation>
    <scope>NUCLEOTIDE SEQUENCE [LARGE SCALE GENOMIC DNA]</scope>
    <source>
        <strain evidence="5">Baker2002</strain>
    </source>
</reference>
<dbReference type="PANTHER" id="PTHR24198">
    <property type="entry name" value="ANKYRIN REPEAT AND PROTEIN KINASE DOMAIN-CONTAINING PROTEIN"/>
    <property type="match status" value="1"/>
</dbReference>
<evidence type="ECO:0000256" key="1">
    <source>
        <dbReference type="ARBA" id="ARBA00022737"/>
    </source>
</evidence>
<dbReference type="OrthoDB" id="10057496at2759"/>
<organism evidence="4 5">
    <name type="scientific">Metschnikowia bicuspidata</name>
    <dbReference type="NCBI Taxonomy" id="27322"/>
    <lineage>
        <taxon>Eukaryota</taxon>
        <taxon>Fungi</taxon>
        <taxon>Dikarya</taxon>
        <taxon>Ascomycota</taxon>
        <taxon>Saccharomycotina</taxon>
        <taxon>Pichiomycetes</taxon>
        <taxon>Metschnikowiaceae</taxon>
        <taxon>Metschnikowia</taxon>
    </lineage>
</organism>
<feature type="non-terminal residue" evidence="4">
    <location>
        <position position="1"/>
    </location>
</feature>
<evidence type="ECO:0000256" key="3">
    <source>
        <dbReference type="PROSITE-ProRule" id="PRU00023"/>
    </source>
</evidence>
<gene>
    <name evidence="4" type="ORF">METBISCDRAFT_5292</name>
</gene>
<dbReference type="SMART" id="SM00248">
    <property type="entry name" value="ANK"/>
    <property type="match status" value="2"/>
</dbReference>
<dbReference type="SUPFAM" id="SSF48403">
    <property type="entry name" value="Ankyrin repeat"/>
    <property type="match status" value="1"/>
</dbReference>
<dbReference type="InterPro" id="IPR036770">
    <property type="entry name" value="Ankyrin_rpt-contain_sf"/>
</dbReference>
<evidence type="ECO:0000313" key="5">
    <source>
        <dbReference type="Proteomes" id="UP000268321"/>
    </source>
</evidence>
<accession>A0A4P9ZHD0</accession>
<dbReference type="PANTHER" id="PTHR24198:SF194">
    <property type="entry name" value="INVERSIN-A"/>
    <property type="match status" value="1"/>
</dbReference>
<keyword evidence="2 3" id="KW-0040">ANK repeat</keyword>
<keyword evidence="5" id="KW-1185">Reference proteome</keyword>
<dbReference type="Gene3D" id="1.25.40.20">
    <property type="entry name" value="Ankyrin repeat-containing domain"/>
    <property type="match status" value="1"/>
</dbReference>
<keyword evidence="1" id="KW-0677">Repeat</keyword>
<name>A0A4P9ZHD0_9ASCO</name>
<dbReference type="Proteomes" id="UP000268321">
    <property type="component" value="Unassembled WGS sequence"/>
</dbReference>
<dbReference type="AlphaFoldDB" id="A0A4P9ZHD0"/>
<protein>
    <submittedName>
        <fullName evidence="4">Ankyrin</fullName>
    </submittedName>
</protein>
<evidence type="ECO:0000256" key="2">
    <source>
        <dbReference type="ARBA" id="ARBA00023043"/>
    </source>
</evidence>
<dbReference type="PROSITE" id="PS50297">
    <property type="entry name" value="ANK_REP_REGION"/>
    <property type="match status" value="1"/>
</dbReference>
<feature type="repeat" description="ANK" evidence="3">
    <location>
        <begin position="79"/>
        <end position="112"/>
    </location>
</feature>
<evidence type="ECO:0000313" key="4">
    <source>
        <dbReference type="EMBL" id="RKP31711.1"/>
    </source>
</evidence>
<dbReference type="Pfam" id="PF12796">
    <property type="entry name" value="Ank_2"/>
    <property type="match status" value="1"/>
</dbReference>
<dbReference type="EMBL" id="ML004438">
    <property type="protein sequence ID" value="RKP31711.1"/>
    <property type="molecule type" value="Genomic_DNA"/>
</dbReference>
<dbReference type="InterPro" id="IPR002110">
    <property type="entry name" value="Ankyrin_rpt"/>
</dbReference>
<proteinExistence type="predicted"/>
<sequence>QEEMDAIMYDAREGDLEFLKEVFTEMIPGLLLPTIKDKITLSTPVHMAAGNGHLETLAFLLSLVDHDTAVALANTPNETGNTPLHWACYGGHLKTVKFLVEKHGADVYAKNSSLHDALFEAESNGKTEVENWLLLKFAVEEEVSIDESGEVTKITYTPGKESYAVDK</sequence>
<feature type="non-terminal residue" evidence="4">
    <location>
        <position position="167"/>
    </location>
</feature>
<dbReference type="PROSITE" id="PS50088">
    <property type="entry name" value="ANK_REPEAT"/>
    <property type="match status" value="1"/>
</dbReference>